<gene>
    <name evidence="1" type="ORF">E1B00_02785</name>
</gene>
<keyword evidence="2" id="KW-1185">Reference proteome</keyword>
<dbReference type="OrthoDB" id="6192998at2"/>
<dbReference type="RefSeq" id="WP_139445378.1">
    <property type="nucleotide sequence ID" value="NZ_SMDR01000001.1"/>
</dbReference>
<dbReference type="PROSITE" id="PS51257">
    <property type="entry name" value="PROKAR_LIPOPROTEIN"/>
    <property type="match status" value="1"/>
</dbReference>
<accession>A0A5C4RUX2</accession>
<evidence type="ECO:0000313" key="2">
    <source>
        <dbReference type="Proteomes" id="UP000305760"/>
    </source>
</evidence>
<reference evidence="1 2" key="1">
    <citation type="submission" date="2019-03" db="EMBL/GenBank/DDBJ databases">
        <title>Arenimonas daejeonensis sp. nov., isolated from compost.</title>
        <authorList>
            <person name="Jeon C.O."/>
        </authorList>
    </citation>
    <scope>NUCLEOTIDE SEQUENCE [LARGE SCALE GENOMIC DNA]</scope>
    <source>
        <strain evidence="1 2">R29</strain>
    </source>
</reference>
<sequence>MIRFASTSRAWRGALAAVAFGVAVIAGLGCASVPTPNTDMSPRPIAIGTLVNPDLTIVADDGSFTLRGGQQFNTPFATSSLWGTSFTGQALLDAYPQARGWGARSVKIKQAGKPDLHGLLLFNNGIAAAFGSGSQSYYVRIAPEKLDNARNGNTAVSYELMDFTQRWTDGTTQKAAQYSWVLWISATPI</sequence>
<dbReference type="EMBL" id="SMDR01000001">
    <property type="protein sequence ID" value="TNJ34722.1"/>
    <property type="molecule type" value="Genomic_DNA"/>
</dbReference>
<proteinExistence type="predicted"/>
<comment type="caution">
    <text evidence="1">The sequence shown here is derived from an EMBL/GenBank/DDBJ whole genome shotgun (WGS) entry which is preliminary data.</text>
</comment>
<evidence type="ECO:0000313" key="1">
    <source>
        <dbReference type="EMBL" id="TNJ34722.1"/>
    </source>
</evidence>
<protein>
    <submittedName>
        <fullName evidence="1">Uncharacterized protein</fullName>
    </submittedName>
</protein>
<dbReference type="AlphaFoldDB" id="A0A5C4RUX2"/>
<dbReference type="Proteomes" id="UP000305760">
    <property type="component" value="Unassembled WGS sequence"/>
</dbReference>
<organism evidence="1 2">
    <name type="scientific">Arenimonas terrae</name>
    <dbReference type="NCBI Taxonomy" id="2546226"/>
    <lineage>
        <taxon>Bacteria</taxon>
        <taxon>Pseudomonadati</taxon>
        <taxon>Pseudomonadota</taxon>
        <taxon>Gammaproteobacteria</taxon>
        <taxon>Lysobacterales</taxon>
        <taxon>Lysobacteraceae</taxon>
        <taxon>Arenimonas</taxon>
    </lineage>
</organism>
<name>A0A5C4RUX2_9GAMM</name>